<gene>
    <name evidence="3" type="ORF">BESB_028920</name>
</gene>
<evidence type="ECO:0000313" key="4">
    <source>
        <dbReference type="Proteomes" id="UP000224006"/>
    </source>
</evidence>
<name>A0A2A9M740_BESBE</name>
<dbReference type="InterPro" id="IPR028352">
    <property type="entry name" value="Surface_antig_SAG1"/>
</dbReference>
<dbReference type="KEGG" id="bbes:BESB_028920"/>
<dbReference type="Pfam" id="PF04092">
    <property type="entry name" value="SAG"/>
    <property type="match status" value="1"/>
</dbReference>
<protein>
    <submittedName>
        <fullName evidence="3">SAG-related sequence</fullName>
    </submittedName>
</protein>
<dbReference type="SUPFAM" id="SSF74877">
    <property type="entry name" value="Major surface antigen p30, SAG1"/>
    <property type="match status" value="1"/>
</dbReference>
<evidence type="ECO:0000313" key="3">
    <source>
        <dbReference type="EMBL" id="PFH31457.1"/>
    </source>
</evidence>
<feature type="domain" description="SRS" evidence="2">
    <location>
        <begin position="1"/>
        <end position="87"/>
    </location>
</feature>
<dbReference type="GO" id="GO:0016020">
    <property type="term" value="C:membrane"/>
    <property type="evidence" value="ECO:0007669"/>
    <property type="project" value="InterPro"/>
</dbReference>
<keyword evidence="4" id="KW-1185">Reference proteome</keyword>
<dbReference type="PRINTS" id="PR01801">
    <property type="entry name" value="SURFCEANTIGN"/>
</dbReference>
<dbReference type="RefSeq" id="XP_029215466.1">
    <property type="nucleotide sequence ID" value="XM_029361566.1"/>
</dbReference>
<dbReference type="EMBL" id="NWUJ01000015">
    <property type="protein sequence ID" value="PFH31457.1"/>
    <property type="molecule type" value="Genomic_DNA"/>
</dbReference>
<dbReference type="Proteomes" id="UP000224006">
    <property type="component" value="Unassembled WGS sequence"/>
</dbReference>
<dbReference type="InterPro" id="IPR007226">
    <property type="entry name" value="SRS_dom"/>
</dbReference>
<accession>A0A2A9M740</accession>
<organism evidence="3 4">
    <name type="scientific">Besnoitia besnoiti</name>
    <name type="common">Apicomplexan protozoan</name>
    <dbReference type="NCBI Taxonomy" id="94643"/>
    <lineage>
        <taxon>Eukaryota</taxon>
        <taxon>Sar</taxon>
        <taxon>Alveolata</taxon>
        <taxon>Apicomplexa</taxon>
        <taxon>Conoidasida</taxon>
        <taxon>Coccidia</taxon>
        <taxon>Eucoccidiorida</taxon>
        <taxon>Eimeriorina</taxon>
        <taxon>Sarcocystidae</taxon>
        <taxon>Besnoitia</taxon>
    </lineage>
</organism>
<sequence length="140" mass="15094">MTQENNTLTVKCGMEGSFQPAGHAEFCSPKSADLNRCTGKFEEILPKFGKSWWEKGPDLISVLTVLPAAFPAEEKQFLVGCVQQELSKGDLAKRGHREGEGEGVAAEGKKEFENGRDVEGTDDKKKSADSVSRRGAAGCS</sequence>
<dbReference type="InterPro" id="IPR036755">
    <property type="entry name" value="SRS_dom_sf"/>
</dbReference>
<reference evidence="3 4" key="1">
    <citation type="submission" date="2017-09" db="EMBL/GenBank/DDBJ databases">
        <title>Genome sequencing of Besnoitia besnoiti strain Bb-Ger1.</title>
        <authorList>
            <person name="Schares G."/>
            <person name="Venepally P."/>
            <person name="Lorenzi H.A."/>
        </authorList>
    </citation>
    <scope>NUCLEOTIDE SEQUENCE [LARGE SCALE GENOMIC DNA]</scope>
    <source>
        <strain evidence="3 4">Bb-Ger1</strain>
    </source>
</reference>
<feature type="compositionally biased region" description="Basic and acidic residues" evidence="1">
    <location>
        <begin position="107"/>
        <end position="132"/>
    </location>
</feature>
<evidence type="ECO:0000256" key="1">
    <source>
        <dbReference type="SAM" id="MobiDB-lite"/>
    </source>
</evidence>
<evidence type="ECO:0000259" key="2">
    <source>
        <dbReference type="Pfam" id="PF04092"/>
    </source>
</evidence>
<proteinExistence type="predicted"/>
<dbReference type="VEuPathDB" id="ToxoDB:BESB_028920"/>
<feature type="compositionally biased region" description="Basic and acidic residues" evidence="1">
    <location>
        <begin position="89"/>
        <end position="100"/>
    </location>
</feature>
<comment type="caution">
    <text evidence="3">The sequence shown here is derived from an EMBL/GenBank/DDBJ whole genome shotgun (WGS) entry which is preliminary data.</text>
</comment>
<dbReference type="GeneID" id="40307944"/>
<dbReference type="Gene3D" id="2.60.40.1320">
    <property type="entry name" value="SRS domain"/>
    <property type="match status" value="1"/>
</dbReference>
<dbReference type="AlphaFoldDB" id="A0A2A9M740"/>
<feature type="region of interest" description="Disordered" evidence="1">
    <location>
        <begin position="89"/>
        <end position="140"/>
    </location>
</feature>